<keyword evidence="4" id="KW-1185">Reference proteome</keyword>
<dbReference type="Proteomes" id="UP001301769">
    <property type="component" value="Unassembled WGS sequence"/>
</dbReference>
<evidence type="ECO:0008006" key="5">
    <source>
        <dbReference type="Google" id="ProtNLM"/>
    </source>
</evidence>
<proteinExistence type="predicted"/>
<evidence type="ECO:0000313" key="3">
    <source>
        <dbReference type="EMBL" id="KAK4217411.1"/>
    </source>
</evidence>
<sequence length="478" mass="48400">MALSFSLSLLLALGAVARASPVCRRAVDALNEEATAEAHQRDNGATRAFSNVQIKTSDGRCLFIDKLSGDFRANLTPVQVAACGSTDGQGWDVITSGAHINVDNSMLLVSTLTQACFNFDDRRAAGNQVLLFSCGGRADGGGEVTNSQIFSFDGSSGPLSLKPQNAAGSCLTVKGDTIDIAGCNDGDANQSFTFGDAGGAGGGNNGNNGNGGNGNGAAQSSVGTPCTKRTRTVTTQPTENPTPDAGLGAQLPDSTTSSSAPATTSAAGGGGENGVGNGNDNDNGAGNGNGGIPSVNPTEPVPVSRAGGRLNPTAAAEAHQRDDTATRAFTGVEIRDPDGKCLFVDPTAGDFRQNLIPISSVECSGSPNEKWDVITAGKHNNQRGNAPAALIVSSLTNGCISVDGRRQAGDTVILFSCGGRGDGGGETDSGQLIPFIGQTSFAFAPQNQRNQVCILPGDGRLESGPCPTDGSQLFSIFP</sequence>
<dbReference type="CDD" id="cd00161">
    <property type="entry name" value="beta-trefoil_Ricin-like"/>
    <property type="match status" value="1"/>
</dbReference>
<dbReference type="SUPFAM" id="SSF50370">
    <property type="entry name" value="Ricin B-like lectins"/>
    <property type="match status" value="2"/>
</dbReference>
<accession>A0AAN6YG16</accession>
<evidence type="ECO:0000256" key="1">
    <source>
        <dbReference type="SAM" id="MobiDB-lite"/>
    </source>
</evidence>
<feature type="signal peptide" evidence="2">
    <location>
        <begin position="1"/>
        <end position="19"/>
    </location>
</feature>
<feature type="compositionally biased region" description="Gly residues" evidence="1">
    <location>
        <begin position="205"/>
        <end position="215"/>
    </location>
</feature>
<evidence type="ECO:0000256" key="2">
    <source>
        <dbReference type="SAM" id="SignalP"/>
    </source>
</evidence>
<feature type="compositionally biased region" description="Low complexity" evidence="1">
    <location>
        <begin position="254"/>
        <end position="266"/>
    </location>
</feature>
<feature type="chain" id="PRO_5042947567" description="Ricin B lectin domain-containing protein" evidence="2">
    <location>
        <begin position="20"/>
        <end position="478"/>
    </location>
</feature>
<comment type="caution">
    <text evidence="3">The sequence shown here is derived from an EMBL/GenBank/DDBJ whole genome shotgun (WGS) entry which is preliminary data.</text>
</comment>
<feature type="region of interest" description="Disordered" evidence="1">
    <location>
        <begin position="205"/>
        <end position="331"/>
    </location>
</feature>
<evidence type="ECO:0000313" key="4">
    <source>
        <dbReference type="Proteomes" id="UP001301769"/>
    </source>
</evidence>
<dbReference type="AlphaFoldDB" id="A0AAN6YG16"/>
<dbReference type="InterPro" id="IPR035992">
    <property type="entry name" value="Ricin_B-like_lectins"/>
</dbReference>
<keyword evidence="2" id="KW-0732">Signal</keyword>
<dbReference type="PROSITE" id="PS50231">
    <property type="entry name" value="RICIN_B_LECTIN"/>
    <property type="match status" value="2"/>
</dbReference>
<gene>
    <name evidence="3" type="ORF">QBC37DRAFT_53776</name>
</gene>
<dbReference type="EMBL" id="MU858060">
    <property type="protein sequence ID" value="KAK4217411.1"/>
    <property type="molecule type" value="Genomic_DNA"/>
</dbReference>
<feature type="compositionally biased region" description="Low complexity" evidence="1">
    <location>
        <begin position="224"/>
        <end position="243"/>
    </location>
</feature>
<protein>
    <recommendedName>
        <fullName evidence="5">Ricin B lectin domain-containing protein</fullName>
    </recommendedName>
</protein>
<organism evidence="3 4">
    <name type="scientific">Rhypophila decipiens</name>
    <dbReference type="NCBI Taxonomy" id="261697"/>
    <lineage>
        <taxon>Eukaryota</taxon>
        <taxon>Fungi</taxon>
        <taxon>Dikarya</taxon>
        <taxon>Ascomycota</taxon>
        <taxon>Pezizomycotina</taxon>
        <taxon>Sordariomycetes</taxon>
        <taxon>Sordariomycetidae</taxon>
        <taxon>Sordariales</taxon>
        <taxon>Naviculisporaceae</taxon>
        <taxon>Rhypophila</taxon>
    </lineage>
</organism>
<dbReference type="Gene3D" id="2.80.10.50">
    <property type="match status" value="2"/>
</dbReference>
<reference evidence="3" key="1">
    <citation type="journal article" date="2023" name="Mol. Phylogenet. Evol.">
        <title>Genome-scale phylogeny and comparative genomics of the fungal order Sordariales.</title>
        <authorList>
            <person name="Hensen N."/>
            <person name="Bonometti L."/>
            <person name="Westerberg I."/>
            <person name="Brannstrom I.O."/>
            <person name="Guillou S."/>
            <person name="Cros-Aarteil S."/>
            <person name="Calhoun S."/>
            <person name="Haridas S."/>
            <person name="Kuo A."/>
            <person name="Mondo S."/>
            <person name="Pangilinan J."/>
            <person name="Riley R."/>
            <person name="LaButti K."/>
            <person name="Andreopoulos B."/>
            <person name="Lipzen A."/>
            <person name="Chen C."/>
            <person name="Yan M."/>
            <person name="Daum C."/>
            <person name="Ng V."/>
            <person name="Clum A."/>
            <person name="Steindorff A."/>
            <person name="Ohm R.A."/>
            <person name="Martin F."/>
            <person name="Silar P."/>
            <person name="Natvig D.O."/>
            <person name="Lalanne C."/>
            <person name="Gautier V."/>
            <person name="Ament-Velasquez S.L."/>
            <person name="Kruys A."/>
            <person name="Hutchinson M.I."/>
            <person name="Powell A.J."/>
            <person name="Barry K."/>
            <person name="Miller A.N."/>
            <person name="Grigoriev I.V."/>
            <person name="Debuchy R."/>
            <person name="Gladieux P."/>
            <person name="Hiltunen Thoren M."/>
            <person name="Johannesson H."/>
        </authorList>
    </citation>
    <scope>NUCLEOTIDE SEQUENCE</scope>
    <source>
        <strain evidence="3">PSN293</strain>
    </source>
</reference>
<reference evidence="3" key="2">
    <citation type="submission" date="2023-05" db="EMBL/GenBank/DDBJ databases">
        <authorList>
            <consortium name="Lawrence Berkeley National Laboratory"/>
            <person name="Steindorff A."/>
            <person name="Hensen N."/>
            <person name="Bonometti L."/>
            <person name="Westerberg I."/>
            <person name="Brannstrom I.O."/>
            <person name="Guillou S."/>
            <person name="Cros-Aarteil S."/>
            <person name="Calhoun S."/>
            <person name="Haridas S."/>
            <person name="Kuo A."/>
            <person name="Mondo S."/>
            <person name="Pangilinan J."/>
            <person name="Riley R."/>
            <person name="Labutti K."/>
            <person name="Andreopoulos B."/>
            <person name="Lipzen A."/>
            <person name="Chen C."/>
            <person name="Yanf M."/>
            <person name="Daum C."/>
            <person name="Ng V."/>
            <person name="Clum A."/>
            <person name="Ohm R."/>
            <person name="Martin F."/>
            <person name="Silar P."/>
            <person name="Natvig D."/>
            <person name="Lalanne C."/>
            <person name="Gautier V."/>
            <person name="Ament-Velasquez S.L."/>
            <person name="Kruys A."/>
            <person name="Hutchinson M.I."/>
            <person name="Powell A.J."/>
            <person name="Barry K."/>
            <person name="Miller A.N."/>
            <person name="Grigoriev I.V."/>
            <person name="Debuchy R."/>
            <person name="Gladieux P."/>
            <person name="Thoren M.H."/>
            <person name="Johannesson H."/>
        </authorList>
    </citation>
    <scope>NUCLEOTIDE SEQUENCE</scope>
    <source>
        <strain evidence="3">PSN293</strain>
    </source>
</reference>
<feature type="compositionally biased region" description="Gly residues" evidence="1">
    <location>
        <begin position="267"/>
        <end position="277"/>
    </location>
</feature>
<name>A0AAN6YG16_9PEZI</name>